<gene>
    <name evidence="2" type="ORF">C1645_140870</name>
</gene>
<proteinExistence type="predicted"/>
<keyword evidence="1" id="KW-0472">Membrane</keyword>
<accession>A0A397TJE5</accession>
<dbReference type="AlphaFoldDB" id="A0A397TJE5"/>
<evidence type="ECO:0000313" key="3">
    <source>
        <dbReference type="Proteomes" id="UP000265703"/>
    </source>
</evidence>
<keyword evidence="1" id="KW-1133">Transmembrane helix</keyword>
<sequence length="62" mass="7682">MYKVIFTYLFYFVINIIFLVYKHHNVRFYVPYSLGIFKAAIYARHKVKINHPRELNYNEFAF</sequence>
<reference evidence="2 3" key="1">
    <citation type="submission" date="2018-06" db="EMBL/GenBank/DDBJ databases">
        <title>Comparative genomics reveals the genomic features of Rhizophagus irregularis, R. cerebriforme, R. diaphanum and Gigaspora rosea, and their symbiotic lifestyle signature.</title>
        <authorList>
            <person name="Morin E."/>
            <person name="San Clemente H."/>
            <person name="Chen E.C.H."/>
            <person name="De La Providencia I."/>
            <person name="Hainaut M."/>
            <person name="Kuo A."/>
            <person name="Kohler A."/>
            <person name="Murat C."/>
            <person name="Tang N."/>
            <person name="Roy S."/>
            <person name="Loubradou J."/>
            <person name="Henrissat B."/>
            <person name="Grigoriev I.V."/>
            <person name="Corradi N."/>
            <person name="Roux C."/>
            <person name="Martin F.M."/>
        </authorList>
    </citation>
    <scope>NUCLEOTIDE SEQUENCE [LARGE SCALE GENOMIC DNA]</scope>
    <source>
        <strain evidence="2 3">DAOM 227022</strain>
    </source>
</reference>
<organism evidence="2 3">
    <name type="scientific">Glomus cerebriforme</name>
    <dbReference type="NCBI Taxonomy" id="658196"/>
    <lineage>
        <taxon>Eukaryota</taxon>
        <taxon>Fungi</taxon>
        <taxon>Fungi incertae sedis</taxon>
        <taxon>Mucoromycota</taxon>
        <taxon>Glomeromycotina</taxon>
        <taxon>Glomeromycetes</taxon>
        <taxon>Glomerales</taxon>
        <taxon>Glomeraceae</taxon>
        <taxon>Glomus</taxon>
    </lineage>
</organism>
<name>A0A397TJE5_9GLOM</name>
<protein>
    <submittedName>
        <fullName evidence="2">Uncharacterized protein</fullName>
    </submittedName>
</protein>
<keyword evidence="1" id="KW-0812">Transmembrane</keyword>
<dbReference type="EMBL" id="QKYT01000017">
    <property type="protein sequence ID" value="RIA98343.1"/>
    <property type="molecule type" value="Genomic_DNA"/>
</dbReference>
<dbReference type="Proteomes" id="UP000265703">
    <property type="component" value="Unassembled WGS sequence"/>
</dbReference>
<keyword evidence="3" id="KW-1185">Reference proteome</keyword>
<evidence type="ECO:0000313" key="2">
    <source>
        <dbReference type="EMBL" id="RIA98343.1"/>
    </source>
</evidence>
<feature type="transmembrane region" description="Helical" evidence="1">
    <location>
        <begin position="6"/>
        <end position="21"/>
    </location>
</feature>
<comment type="caution">
    <text evidence="2">The sequence shown here is derived from an EMBL/GenBank/DDBJ whole genome shotgun (WGS) entry which is preliminary data.</text>
</comment>
<evidence type="ECO:0000256" key="1">
    <source>
        <dbReference type="SAM" id="Phobius"/>
    </source>
</evidence>